<reference evidence="3" key="1">
    <citation type="journal article" date="2019" name="Int. J. Syst. Evol. Microbiol.">
        <title>The Global Catalogue of Microorganisms (GCM) 10K type strain sequencing project: providing services to taxonomists for standard genome sequencing and annotation.</title>
        <authorList>
            <consortium name="The Broad Institute Genomics Platform"/>
            <consortium name="The Broad Institute Genome Sequencing Center for Infectious Disease"/>
            <person name="Wu L."/>
            <person name="Ma J."/>
        </authorList>
    </citation>
    <scope>NUCLEOTIDE SEQUENCE [LARGE SCALE GENOMIC DNA]</scope>
    <source>
        <strain evidence="3">JCM 16001</strain>
    </source>
</reference>
<organism evidence="2 3">
    <name type="scientific">Glycomyces endophyticus</name>
    <dbReference type="NCBI Taxonomy" id="480996"/>
    <lineage>
        <taxon>Bacteria</taxon>
        <taxon>Bacillati</taxon>
        <taxon>Actinomycetota</taxon>
        <taxon>Actinomycetes</taxon>
        <taxon>Glycomycetales</taxon>
        <taxon>Glycomycetaceae</taxon>
        <taxon>Glycomyces</taxon>
    </lineage>
</organism>
<accession>A0ABP4SLB2</accession>
<evidence type="ECO:0000313" key="2">
    <source>
        <dbReference type="EMBL" id="GAA1673531.1"/>
    </source>
</evidence>
<evidence type="ECO:0000256" key="1">
    <source>
        <dbReference type="SAM" id="MobiDB-lite"/>
    </source>
</evidence>
<dbReference type="RefSeq" id="WP_344485178.1">
    <property type="nucleotide sequence ID" value="NZ_BAAAQF010000005.1"/>
</dbReference>
<protein>
    <submittedName>
        <fullName evidence="2">Uncharacterized protein</fullName>
    </submittedName>
</protein>
<dbReference type="EMBL" id="BAAAQF010000005">
    <property type="protein sequence ID" value="GAA1673531.1"/>
    <property type="molecule type" value="Genomic_DNA"/>
</dbReference>
<gene>
    <name evidence="2" type="ORF">GCM10009830_19810</name>
</gene>
<sequence length="58" mass="5931">MNTAPDVEITDQFISRLLSTANATDGPAAGADAAGPGDDPVHAISQWAHSHSEAPAYN</sequence>
<evidence type="ECO:0000313" key="3">
    <source>
        <dbReference type="Proteomes" id="UP001499851"/>
    </source>
</evidence>
<keyword evidence="3" id="KW-1185">Reference proteome</keyword>
<proteinExistence type="predicted"/>
<feature type="compositionally biased region" description="Low complexity" evidence="1">
    <location>
        <begin position="25"/>
        <end position="38"/>
    </location>
</feature>
<feature type="region of interest" description="Disordered" evidence="1">
    <location>
        <begin position="23"/>
        <end position="58"/>
    </location>
</feature>
<comment type="caution">
    <text evidence="2">The sequence shown here is derived from an EMBL/GenBank/DDBJ whole genome shotgun (WGS) entry which is preliminary data.</text>
</comment>
<dbReference type="Proteomes" id="UP001499851">
    <property type="component" value="Unassembled WGS sequence"/>
</dbReference>
<name>A0ABP4SLB2_9ACTN</name>